<evidence type="ECO:0000313" key="1">
    <source>
        <dbReference type="EMBL" id="JAH67196.1"/>
    </source>
</evidence>
<name>A0A0E9UN52_ANGAN</name>
<dbReference type="EMBL" id="GBXM01041381">
    <property type="protein sequence ID" value="JAH67196.1"/>
    <property type="molecule type" value="Transcribed_RNA"/>
</dbReference>
<sequence>MKIKTVILQLLRFHTVATRVATFSSLLNSLHLCLSSLI</sequence>
<reference evidence="1" key="1">
    <citation type="submission" date="2014-11" db="EMBL/GenBank/DDBJ databases">
        <authorList>
            <person name="Amaro Gonzalez C."/>
        </authorList>
    </citation>
    <scope>NUCLEOTIDE SEQUENCE</scope>
</reference>
<proteinExistence type="predicted"/>
<reference evidence="1" key="2">
    <citation type="journal article" date="2015" name="Fish Shellfish Immunol.">
        <title>Early steps in the European eel (Anguilla anguilla)-Vibrio vulnificus interaction in the gills: Role of the RtxA13 toxin.</title>
        <authorList>
            <person name="Callol A."/>
            <person name="Pajuelo D."/>
            <person name="Ebbesson L."/>
            <person name="Teles M."/>
            <person name="MacKenzie S."/>
            <person name="Amaro C."/>
        </authorList>
    </citation>
    <scope>NUCLEOTIDE SEQUENCE</scope>
</reference>
<accession>A0A0E9UN52</accession>
<dbReference type="AlphaFoldDB" id="A0A0E9UN52"/>
<organism evidence="1">
    <name type="scientific">Anguilla anguilla</name>
    <name type="common">European freshwater eel</name>
    <name type="synonym">Muraena anguilla</name>
    <dbReference type="NCBI Taxonomy" id="7936"/>
    <lineage>
        <taxon>Eukaryota</taxon>
        <taxon>Metazoa</taxon>
        <taxon>Chordata</taxon>
        <taxon>Craniata</taxon>
        <taxon>Vertebrata</taxon>
        <taxon>Euteleostomi</taxon>
        <taxon>Actinopterygii</taxon>
        <taxon>Neopterygii</taxon>
        <taxon>Teleostei</taxon>
        <taxon>Anguilliformes</taxon>
        <taxon>Anguillidae</taxon>
        <taxon>Anguilla</taxon>
    </lineage>
</organism>
<protein>
    <submittedName>
        <fullName evidence="1">Uncharacterized protein</fullName>
    </submittedName>
</protein>